<dbReference type="InterPro" id="IPR008254">
    <property type="entry name" value="Flavodoxin/NO_synth"/>
</dbReference>
<dbReference type="PROSITE" id="PS50902">
    <property type="entry name" value="FLAVODOXIN_LIKE"/>
    <property type="match status" value="1"/>
</dbReference>
<dbReference type="GO" id="GO:0010181">
    <property type="term" value="F:FMN binding"/>
    <property type="evidence" value="ECO:0007669"/>
    <property type="project" value="InterPro"/>
</dbReference>
<feature type="binding site" evidence="5">
    <location>
        <position position="131"/>
    </location>
    <ligand>
        <name>substrate</name>
    </ligand>
</feature>
<evidence type="ECO:0000259" key="7">
    <source>
        <dbReference type="PROSITE" id="PS50902"/>
    </source>
</evidence>
<dbReference type="HAMAP" id="MF_01017">
    <property type="entry name" value="NQOR"/>
    <property type="match status" value="1"/>
</dbReference>
<keyword evidence="2 5" id="KW-0285">Flavoprotein</keyword>
<dbReference type="NCBIfam" id="NF002999">
    <property type="entry name" value="PRK03767.1"/>
    <property type="match status" value="1"/>
</dbReference>
<dbReference type="Gene3D" id="3.40.50.360">
    <property type="match status" value="1"/>
</dbReference>
<evidence type="ECO:0000256" key="6">
    <source>
        <dbReference type="SAM" id="MobiDB-lite"/>
    </source>
</evidence>
<dbReference type="NCBIfam" id="TIGR01755">
    <property type="entry name" value="flav_wrbA"/>
    <property type="match status" value="1"/>
</dbReference>
<dbReference type="EC" id="1.6.5.2" evidence="5"/>
<comment type="catalytic activity">
    <reaction evidence="5">
        <text>a quinone + NADPH + H(+) = a quinol + NADP(+)</text>
        <dbReference type="Rhea" id="RHEA:46164"/>
        <dbReference type="ChEBI" id="CHEBI:15378"/>
        <dbReference type="ChEBI" id="CHEBI:24646"/>
        <dbReference type="ChEBI" id="CHEBI:57783"/>
        <dbReference type="ChEBI" id="CHEBI:58349"/>
        <dbReference type="ChEBI" id="CHEBI:132124"/>
        <dbReference type="EC" id="1.6.5.2"/>
    </reaction>
</comment>
<dbReference type="InterPro" id="IPR029039">
    <property type="entry name" value="Flavoprotein-like_sf"/>
</dbReference>
<dbReference type="GO" id="GO:0008753">
    <property type="term" value="F:NADPH dehydrogenase (quinone) activity"/>
    <property type="evidence" value="ECO:0007669"/>
    <property type="project" value="RHEA"/>
</dbReference>
<evidence type="ECO:0000256" key="3">
    <source>
        <dbReference type="ARBA" id="ARBA00022643"/>
    </source>
</evidence>
<dbReference type="InterPro" id="IPR005025">
    <property type="entry name" value="FMN_Rdtase-like_dom"/>
</dbReference>
<dbReference type="InterPro" id="IPR010089">
    <property type="entry name" value="Flavoprotein_WrbA-like"/>
</dbReference>
<evidence type="ECO:0000256" key="2">
    <source>
        <dbReference type="ARBA" id="ARBA00022630"/>
    </source>
</evidence>
<comment type="catalytic activity">
    <reaction evidence="5">
        <text>a quinone + NADH + H(+) = a quinol + NAD(+)</text>
        <dbReference type="Rhea" id="RHEA:46160"/>
        <dbReference type="ChEBI" id="CHEBI:15378"/>
        <dbReference type="ChEBI" id="CHEBI:24646"/>
        <dbReference type="ChEBI" id="CHEBI:57540"/>
        <dbReference type="ChEBI" id="CHEBI:57945"/>
        <dbReference type="ChEBI" id="CHEBI:132124"/>
        <dbReference type="EC" id="1.6.5.2"/>
    </reaction>
</comment>
<dbReference type="PANTHER" id="PTHR30546:SF23">
    <property type="entry name" value="FLAVOPROTEIN-LIKE PROTEIN YCP4-RELATED"/>
    <property type="match status" value="1"/>
</dbReference>
<evidence type="ECO:0000256" key="4">
    <source>
        <dbReference type="ARBA" id="ARBA00023002"/>
    </source>
</evidence>
<dbReference type="GO" id="GO:0051287">
    <property type="term" value="F:NAD binding"/>
    <property type="evidence" value="ECO:0007669"/>
    <property type="project" value="UniProtKB-UniRule"/>
</dbReference>
<feature type="region of interest" description="Disordered" evidence="6">
    <location>
        <begin position="1"/>
        <end position="23"/>
    </location>
</feature>
<comment type="similarity">
    <text evidence="1 5">Belongs to the WrbA family.</text>
</comment>
<keyword evidence="3 5" id="KW-0288">FMN</keyword>
<dbReference type="PANTHER" id="PTHR30546">
    <property type="entry name" value="FLAVODOXIN-RELATED PROTEIN WRBA-RELATED"/>
    <property type="match status" value="1"/>
</dbReference>
<sequence length="232" mass="24334">MAFGTIAPHPSDPIMGSAQPNRGAMRPMKGSMMARILVLYYSSYGHISSMAEAVAAGIRDAGLHADIRRVPETAPEEVVKNFGFQTNDEHTLIEGPDVLGDYDGLVLGAPTRFGRLPSQMAAFLDTCGGVWANGTLIGKPGAVFTSSNSQHGGQETTLFSMITNLLHFGMTIVGLDYGFEGQNGVDEVKGGAPYGATTIAGPDGSRQPSDDEIDGAKYLGRRVANTAAKLAA</sequence>
<proteinExistence type="inferred from homology"/>
<evidence type="ECO:0000256" key="5">
    <source>
        <dbReference type="HAMAP-Rule" id="MF_01017"/>
    </source>
</evidence>
<reference evidence="8 9" key="1">
    <citation type="submission" date="2018-08" db="EMBL/GenBank/DDBJ databases">
        <title>Erythrobacter zhengii sp.nov., a bacterium isolated from deep-sea sediment.</title>
        <authorList>
            <person name="Fang C."/>
            <person name="Wu Y.-H."/>
            <person name="Sun C."/>
            <person name="Wang H."/>
            <person name="Cheng H."/>
            <person name="Meng F.-X."/>
            <person name="Wang C.-S."/>
            <person name="Xu X.-W."/>
        </authorList>
    </citation>
    <scope>NUCLEOTIDE SEQUENCE [LARGE SCALE GENOMIC DNA]</scope>
    <source>
        <strain evidence="8 9">V18</strain>
    </source>
</reference>
<keyword evidence="9" id="KW-1185">Reference proteome</keyword>
<dbReference type="GO" id="GO:0050661">
    <property type="term" value="F:NADP binding"/>
    <property type="evidence" value="ECO:0007669"/>
    <property type="project" value="UniProtKB-UniRule"/>
</dbReference>
<evidence type="ECO:0000313" key="8">
    <source>
        <dbReference type="EMBL" id="RIV87656.1"/>
    </source>
</evidence>
<organism evidence="8 9">
    <name type="scientific">Aurantiacibacter zhengii</name>
    <dbReference type="NCBI Taxonomy" id="2307003"/>
    <lineage>
        <taxon>Bacteria</taxon>
        <taxon>Pseudomonadati</taxon>
        <taxon>Pseudomonadota</taxon>
        <taxon>Alphaproteobacteria</taxon>
        <taxon>Sphingomonadales</taxon>
        <taxon>Erythrobacteraceae</taxon>
        <taxon>Aurantiacibacter</taxon>
    </lineage>
</organism>
<feature type="binding site" evidence="5">
    <location>
        <begin position="42"/>
        <end position="47"/>
    </location>
    <ligand>
        <name>FMN</name>
        <dbReference type="ChEBI" id="CHEBI:58210"/>
    </ligand>
</feature>
<keyword evidence="5" id="KW-0547">Nucleotide-binding</keyword>
<comment type="cofactor">
    <cofactor evidence="5">
        <name>FMN</name>
        <dbReference type="ChEBI" id="CHEBI:58210"/>
    </cofactor>
    <text evidence="5">Binds 1 FMN per monomer.</text>
</comment>
<evidence type="ECO:0000256" key="1">
    <source>
        <dbReference type="ARBA" id="ARBA00006961"/>
    </source>
</evidence>
<feature type="domain" description="Flavodoxin-like" evidence="7">
    <location>
        <begin position="36"/>
        <end position="223"/>
    </location>
</feature>
<dbReference type="AlphaFoldDB" id="A0A418NU94"/>
<accession>A0A418NU94</accession>
<feature type="binding site" evidence="5">
    <location>
        <position position="167"/>
    </location>
    <ligand>
        <name>FMN</name>
        <dbReference type="ChEBI" id="CHEBI:58210"/>
    </ligand>
</feature>
<name>A0A418NU94_9SPHN</name>
<gene>
    <name evidence="8" type="ORF">D2V07_04760</name>
</gene>
<dbReference type="InterPro" id="IPR037513">
    <property type="entry name" value="NQO"/>
</dbReference>
<feature type="binding site" evidence="5">
    <location>
        <position position="44"/>
    </location>
    <ligand>
        <name>NAD(+)</name>
        <dbReference type="ChEBI" id="CHEBI:57540"/>
    </ligand>
</feature>
<dbReference type="FunFam" id="3.40.50.360:FF:000001">
    <property type="entry name" value="NAD(P)H dehydrogenase (Quinone) FQR1-like"/>
    <property type="match status" value="1"/>
</dbReference>
<feature type="binding site" evidence="5">
    <location>
        <begin position="111"/>
        <end position="113"/>
    </location>
    <ligand>
        <name>FMN</name>
        <dbReference type="ChEBI" id="CHEBI:58210"/>
    </ligand>
</feature>
<keyword evidence="5" id="KW-0520">NAD</keyword>
<dbReference type="Proteomes" id="UP000286576">
    <property type="component" value="Unassembled WGS sequence"/>
</dbReference>
<evidence type="ECO:0000313" key="9">
    <source>
        <dbReference type="Proteomes" id="UP000286576"/>
    </source>
</evidence>
<protein>
    <recommendedName>
        <fullName evidence="5">NAD(P)H dehydrogenase (quinone)</fullName>
        <ecNumber evidence="5">1.6.5.2</ecNumber>
    </recommendedName>
    <alternativeName>
        <fullName evidence="5">NAD(P)H:quinone oxidoreductase</fullName>
        <shortName evidence="5">NQO</shortName>
    </alternativeName>
</protein>
<dbReference type="SUPFAM" id="SSF52218">
    <property type="entry name" value="Flavoproteins"/>
    <property type="match status" value="1"/>
</dbReference>
<dbReference type="GO" id="GO:0016020">
    <property type="term" value="C:membrane"/>
    <property type="evidence" value="ECO:0007669"/>
    <property type="project" value="TreeGrafter"/>
</dbReference>
<dbReference type="GO" id="GO:0050136">
    <property type="term" value="F:NADH dehydrogenase (quinone) (non-electrogenic) activity"/>
    <property type="evidence" value="ECO:0007669"/>
    <property type="project" value="RHEA"/>
</dbReference>
<keyword evidence="4 5" id="KW-0560">Oxidoreductase</keyword>
<dbReference type="EMBL" id="QXFL01000002">
    <property type="protein sequence ID" value="RIV87656.1"/>
    <property type="molecule type" value="Genomic_DNA"/>
</dbReference>
<comment type="caution">
    <text evidence="8">The sequence shown here is derived from an EMBL/GenBank/DDBJ whole genome shotgun (WGS) entry which is preliminary data.</text>
</comment>
<dbReference type="GO" id="GO:0050660">
    <property type="term" value="F:flavin adenine dinucleotide binding"/>
    <property type="evidence" value="ECO:0007669"/>
    <property type="project" value="UniProtKB-UniRule"/>
</dbReference>
<comment type="caution">
    <text evidence="5">Lacks conserved residue(s) required for the propagation of feature annotation.</text>
</comment>
<keyword evidence="5" id="KW-0521">NADP</keyword>
<dbReference type="Pfam" id="PF03358">
    <property type="entry name" value="FMN_red"/>
    <property type="match status" value="1"/>
</dbReference>